<reference evidence="1 2" key="1">
    <citation type="submission" date="2017-10" db="EMBL/GenBank/DDBJ databases">
        <authorList>
            <consortium name="Urmite Genomes"/>
        </authorList>
    </citation>
    <scope>NUCLEOTIDE SEQUENCE [LARGE SCALE GENOMIC DNA]</scope>
    <source>
        <strain evidence="1 2">FB-527</strain>
    </source>
</reference>
<dbReference type="Proteomes" id="UP000554965">
    <property type="component" value="Unassembled WGS sequence"/>
</dbReference>
<accession>A0A7Z7NBM6</accession>
<keyword evidence="2" id="KW-1185">Reference proteome</keyword>
<dbReference type="AlphaFoldDB" id="A0A7Z7NBM6"/>
<comment type="caution">
    <text evidence="1">The sequence shown here is derived from an EMBL/GenBank/DDBJ whole genome shotgun (WGS) entry which is preliminary data.</text>
</comment>
<sequence length="106" mass="11725">MVSVARCWSGVWPASWAASPSGLVVLAWRRVVVRLDSKGGRVFCRACWASVRLLSGVGIRFGLRWVKAAPNTARPWSVGMGVSPSRAIREWSREDRWAVMPLGVCQ</sequence>
<evidence type="ECO:0000313" key="2">
    <source>
        <dbReference type="Proteomes" id="UP000554965"/>
    </source>
</evidence>
<organism evidence="1 2">
    <name type="scientific">Mycobacterium simulans</name>
    <dbReference type="NCBI Taxonomy" id="627089"/>
    <lineage>
        <taxon>Bacteria</taxon>
        <taxon>Bacillati</taxon>
        <taxon>Actinomycetota</taxon>
        <taxon>Actinomycetes</taxon>
        <taxon>Mycobacteriales</taxon>
        <taxon>Mycobacteriaceae</taxon>
        <taxon>Mycobacterium</taxon>
    </lineage>
</organism>
<protein>
    <submittedName>
        <fullName evidence="1">Uncharacterized protein</fullName>
    </submittedName>
</protein>
<gene>
    <name evidence="1" type="ORF">MSIMFB_03630</name>
</gene>
<dbReference type="EMBL" id="OCTY01000002">
    <property type="protein sequence ID" value="SOJ56155.1"/>
    <property type="molecule type" value="Genomic_DNA"/>
</dbReference>
<proteinExistence type="predicted"/>
<evidence type="ECO:0000313" key="1">
    <source>
        <dbReference type="EMBL" id="SOJ56155.1"/>
    </source>
</evidence>
<name>A0A7Z7NBM6_9MYCO</name>